<dbReference type="Pfam" id="PF02780">
    <property type="entry name" value="Transketolase_C"/>
    <property type="match status" value="1"/>
</dbReference>
<feature type="binding site" evidence="10">
    <location>
        <begin position="157"/>
        <end position="158"/>
    </location>
    <ligand>
        <name>thiamine diphosphate</name>
        <dbReference type="ChEBI" id="CHEBI:58937"/>
    </ligand>
</feature>
<comment type="subunit">
    <text evidence="3 10">Homodimer.</text>
</comment>
<dbReference type="InterPro" id="IPR033248">
    <property type="entry name" value="Transketolase_C"/>
</dbReference>
<evidence type="ECO:0000256" key="5">
    <source>
        <dbReference type="ARBA" id="ARBA00022723"/>
    </source>
</evidence>
<feature type="binding site" evidence="10">
    <location>
        <position position="378"/>
    </location>
    <ligand>
        <name>thiamine diphosphate</name>
        <dbReference type="ChEBI" id="CHEBI:58937"/>
    </ligand>
</feature>
<feature type="domain" description="Transketolase-like pyrimidine-binding" evidence="11">
    <location>
        <begin position="327"/>
        <end position="491"/>
    </location>
</feature>
<feature type="binding site" evidence="10">
    <location>
        <position position="156"/>
    </location>
    <ligand>
        <name>Mg(2+)</name>
        <dbReference type="ChEBI" id="CHEBI:18420"/>
    </ligand>
</feature>
<sequence length="638" mass="70413">MEDKIKEALTASNILNNINKPNDIKKVSADEYSALATEIREFLISNISVTGGHLASNLGVVELTMALHLSLNFPEDRLVWDVGHQAYTHKILTGRKEGFRKLRTYEGLSGFPKIKESDCDAFDTGHSSTSISAALGLAKARDLQKENYNVFAVIGDGALSGGMSFEALNNAARLQSNMVIILNDNNMSINENVGGMATYLGKVRTSVKYNGFKEGIERVLSTLPKGKSVIDRLRRSKDSIKRLFIPGMLFEDMGLTYIGPIDGHNIEQLLSAINSAKNMKEAVIIHVITKKGKGYKLAEKNPSKYHGIDPFIIETGEVKKKSTKSTISYTDKFAKTLVSLAEKDEKIVAITAAMPSGTGLIKFAKRYPKRFFDVGIAEEHAVTFAAGLAVGGMKPVVAIYSTFLQRAYDQLLHDVCINSIPVVFAIDRAGIVGSDGETHQGIFDISYLLTMPNMTVMAPKNGQEFEDMLTFAVNHNGPIAIRYPRGKVYSGLGEFRAPIEYGKSELLYSEKDILLLAYGNMVEVANEVRNQLKEQGYSVSLVNVRFVAPFDEELLTKLLPTHRYVVTLEENINSGGFGQKIVGFLCKNNYNDNKYIRISLPDAFIPQGDADLLRKEYGIDAQSVVNKILSEVEVSNRM</sequence>
<dbReference type="GO" id="GO:0016114">
    <property type="term" value="P:terpenoid biosynthetic process"/>
    <property type="evidence" value="ECO:0007669"/>
    <property type="project" value="UniProtKB-UniRule"/>
</dbReference>
<evidence type="ECO:0000259" key="11">
    <source>
        <dbReference type="SMART" id="SM00861"/>
    </source>
</evidence>
<evidence type="ECO:0000313" key="12">
    <source>
        <dbReference type="EMBL" id="SHM84732.1"/>
    </source>
</evidence>
<dbReference type="SUPFAM" id="SSF52518">
    <property type="entry name" value="Thiamin diphosphate-binding fold (THDP-binding)"/>
    <property type="match status" value="2"/>
</dbReference>
<dbReference type="Pfam" id="PF13292">
    <property type="entry name" value="DXP_synthase_N"/>
    <property type="match status" value="1"/>
</dbReference>
<dbReference type="EC" id="2.2.1.7" evidence="10"/>
<dbReference type="GO" id="GO:0005829">
    <property type="term" value="C:cytosol"/>
    <property type="evidence" value="ECO:0007669"/>
    <property type="project" value="TreeGrafter"/>
</dbReference>
<keyword evidence="13" id="KW-1185">Reference proteome</keyword>
<dbReference type="RefSeq" id="WP_073289760.1">
    <property type="nucleotide sequence ID" value="NZ_FRCP01000019.1"/>
</dbReference>
<evidence type="ECO:0000256" key="9">
    <source>
        <dbReference type="ARBA" id="ARBA00023229"/>
    </source>
</evidence>
<dbReference type="STRING" id="1120996.SAMN02746066_03564"/>
<feature type="binding site" evidence="10">
    <location>
        <begin position="125"/>
        <end position="127"/>
    </location>
    <ligand>
        <name>thiamine diphosphate</name>
        <dbReference type="ChEBI" id="CHEBI:58937"/>
    </ligand>
</feature>
<dbReference type="SMART" id="SM00861">
    <property type="entry name" value="Transket_pyr"/>
    <property type="match status" value="1"/>
</dbReference>
<evidence type="ECO:0000256" key="8">
    <source>
        <dbReference type="ARBA" id="ARBA00023052"/>
    </source>
</evidence>
<keyword evidence="7 10" id="KW-0784">Thiamine biosynthesis</keyword>
<dbReference type="Gene3D" id="3.40.50.920">
    <property type="match status" value="1"/>
</dbReference>
<evidence type="ECO:0000256" key="4">
    <source>
        <dbReference type="ARBA" id="ARBA00022679"/>
    </source>
</evidence>
<comment type="catalytic activity">
    <reaction evidence="10">
        <text>D-glyceraldehyde 3-phosphate + pyruvate + H(+) = 1-deoxy-D-xylulose 5-phosphate + CO2</text>
        <dbReference type="Rhea" id="RHEA:12605"/>
        <dbReference type="ChEBI" id="CHEBI:15361"/>
        <dbReference type="ChEBI" id="CHEBI:15378"/>
        <dbReference type="ChEBI" id="CHEBI:16526"/>
        <dbReference type="ChEBI" id="CHEBI:57792"/>
        <dbReference type="ChEBI" id="CHEBI:59776"/>
        <dbReference type="EC" id="2.2.1.7"/>
    </reaction>
</comment>
<evidence type="ECO:0000256" key="7">
    <source>
        <dbReference type="ARBA" id="ARBA00022977"/>
    </source>
</evidence>
<comment type="cofactor">
    <cofactor evidence="10">
        <name>thiamine diphosphate</name>
        <dbReference type="ChEBI" id="CHEBI:58937"/>
    </cofactor>
    <text evidence="10">Binds 1 thiamine pyrophosphate per subunit.</text>
</comment>
<dbReference type="InterPro" id="IPR049557">
    <property type="entry name" value="Transketolase_CS"/>
</dbReference>
<keyword evidence="9 10" id="KW-0414">Isoprene biosynthesis</keyword>
<keyword evidence="8 10" id="KW-0786">Thiamine pyrophosphate</keyword>
<dbReference type="Pfam" id="PF02779">
    <property type="entry name" value="Transket_pyr"/>
    <property type="match status" value="1"/>
</dbReference>
<evidence type="ECO:0000313" key="13">
    <source>
        <dbReference type="Proteomes" id="UP000184038"/>
    </source>
</evidence>
<comment type="function">
    <text evidence="10">Catalyzes the acyloin condensation reaction between C atoms 2 and 3 of pyruvate and glyceraldehyde 3-phosphate to yield 1-deoxy-D-xylulose-5-phosphate (DXP).</text>
</comment>
<feature type="binding site" evidence="10">
    <location>
        <position position="185"/>
    </location>
    <ligand>
        <name>Mg(2+)</name>
        <dbReference type="ChEBI" id="CHEBI:18420"/>
    </ligand>
</feature>
<dbReference type="NCBIfam" id="NF003933">
    <property type="entry name" value="PRK05444.2-2"/>
    <property type="match status" value="1"/>
</dbReference>
<dbReference type="CDD" id="cd02007">
    <property type="entry name" value="TPP_DXS"/>
    <property type="match status" value="1"/>
</dbReference>
<dbReference type="HAMAP" id="MF_00315">
    <property type="entry name" value="DXP_synth"/>
    <property type="match status" value="1"/>
</dbReference>
<gene>
    <name evidence="10" type="primary">dxs</name>
    <name evidence="12" type="ORF">SAMN02746066_03564</name>
</gene>
<dbReference type="GO" id="GO:0030976">
    <property type="term" value="F:thiamine pyrophosphate binding"/>
    <property type="evidence" value="ECO:0007669"/>
    <property type="project" value="UniProtKB-UniRule"/>
</dbReference>
<protein>
    <recommendedName>
        <fullName evidence="10">1-deoxy-D-xylulose-5-phosphate synthase</fullName>
        <ecNumber evidence="10">2.2.1.7</ecNumber>
    </recommendedName>
    <alternativeName>
        <fullName evidence="10">1-deoxyxylulose-5-phosphate synthase</fullName>
        <shortName evidence="10">DXP synthase</shortName>
        <shortName evidence="10">DXPS</shortName>
    </alternativeName>
</protein>
<dbReference type="Gene3D" id="3.40.50.970">
    <property type="match status" value="2"/>
</dbReference>
<dbReference type="SUPFAM" id="SSF52922">
    <property type="entry name" value="TK C-terminal domain-like"/>
    <property type="match status" value="1"/>
</dbReference>
<comment type="cofactor">
    <cofactor evidence="10">
        <name>Mg(2+)</name>
        <dbReference type="ChEBI" id="CHEBI:18420"/>
    </cofactor>
    <text evidence="10">Binds 1 Mg(2+) ion per subunit.</text>
</comment>
<dbReference type="FunFam" id="3.40.50.970:FF:000005">
    <property type="entry name" value="1-deoxy-D-xylulose-5-phosphate synthase"/>
    <property type="match status" value="1"/>
</dbReference>
<dbReference type="CDD" id="cd07033">
    <property type="entry name" value="TPP_PYR_DXS_TK_like"/>
    <property type="match status" value="1"/>
</dbReference>
<reference evidence="12 13" key="1">
    <citation type="submission" date="2016-11" db="EMBL/GenBank/DDBJ databases">
        <authorList>
            <person name="Jaros S."/>
            <person name="Januszkiewicz K."/>
            <person name="Wedrychowicz H."/>
        </authorList>
    </citation>
    <scope>NUCLEOTIDE SEQUENCE [LARGE SCALE GENOMIC DNA]</scope>
    <source>
        <strain evidence="12 13">DSM 15930</strain>
    </source>
</reference>
<dbReference type="InterPro" id="IPR005477">
    <property type="entry name" value="Dxylulose-5-P_synthase"/>
</dbReference>
<dbReference type="UniPathway" id="UPA00064">
    <property type="reaction ID" value="UER00091"/>
</dbReference>
<dbReference type="GO" id="GO:0008661">
    <property type="term" value="F:1-deoxy-D-xylulose-5-phosphate synthase activity"/>
    <property type="evidence" value="ECO:0007669"/>
    <property type="project" value="UniProtKB-UniRule"/>
</dbReference>
<keyword evidence="4 10" id="KW-0808">Transferase</keyword>
<dbReference type="PANTHER" id="PTHR43322">
    <property type="entry name" value="1-D-DEOXYXYLULOSE 5-PHOSPHATE SYNTHASE-RELATED"/>
    <property type="match status" value="1"/>
</dbReference>
<dbReference type="OrthoDB" id="9803371at2"/>
<feature type="binding site" evidence="10">
    <location>
        <position position="185"/>
    </location>
    <ligand>
        <name>thiamine diphosphate</name>
        <dbReference type="ChEBI" id="CHEBI:58937"/>
    </ligand>
</feature>
<name>A0A1M7M3D3_9FIRM</name>
<evidence type="ECO:0000256" key="2">
    <source>
        <dbReference type="ARBA" id="ARBA00011081"/>
    </source>
</evidence>
<dbReference type="GO" id="GO:0009228">
    <property type="term" value="P:thiamine biosynthetic process"/>
    <property type="evidence" value="ECO:0007669"/>
    <property type="project" value="UniProtKB-UniRule"/>
</dbReference>
<dbReference type="NCBIfam" id="TIGR00204">
    <property type="entry name" value="dxs"/>
    <property type="match status" value="1"/>
</dbReference>
<dbReference type="Proteomes" id="UP000184038">
    <property type="component" value="Unassembled WGS sequence"/>
</dbReference>
<proteinExistence type="inferred from homology"/>
<dbReference type="GO" id="GO:0019288">
    <property type="term" value="P:isopentenyl diphosphate biosynthetic process, methylerythritol 4-phosphate pathway"/>
    <property type="evidence" value="ECO:0007669"/>
    <property type="project" value="TreeGrafter"/>
</dbReference>
<dbReference type="EMBL" id="FRCP01000019">
    <property type="protein sequence ID" value="SHM84732.1"/>
    <property type="molecule type" value="Genomic_DNA"/>
</dbReference>
<keyword evidence="5 10" id="KW-0479">Metal-binding</keyword>
<dbReference type="InterPro" id="IPR005475">
    <property type="entry name" value="Transketolase-like_Pyr-bd"/>
</dbReference>
<dbReference type="PROSITE" id="PS00801">
    <property type="entry name" value="TRANSKETOLASE_1"/>
    <property type="match status" value="1"/>
</dbReference>
<evidence type="ECO:0000256" key="3">
    <source>
        <dbReference type="ARBA" id="ARBA00011738"/>
    </source>
</evidence>
<feature type="binding site" evidence="10">
    <location>
        <position position="295"/>
    </location>
    <ligand>
        <name>thiamine diphosphate</name>
        <dbReference type="ChEBI" id="CHEBI:58937"/>
    </ligand>
</feature>
<evidence type="ECO:0000256" key="1">
    <source>
        <dbReference type="ARBA" id="ARBA00004980"/>
    </source>
</evidence>
<dbReference type="AlphaFoldDB" id="A0A1M7M3D3"/>
<dbReference type="InterPro" id="IPR029061">
    <property type="entry name" value="THDP-binding"/>
</dbReference>
<accession>A0A1M7M3D3</accession>
<dbReference type="PANTHER" id="PTHR43322:SF5">
    <property type="entry name" value="1-DEOXY-D-XYLULOSE-5-PHOSPHATE SYNTHASE, CHLOROPLASTIC"/>
    <property type="match status" value="1"/>
</dbReference>
<organism evidence="12 13">
    <name type="scientific">Anaerosporobacter mobilis DSM 15930</name>
    <dbReference type="NCBI Taxonomy" id="1120996"/>
    <lineage>
        <taxon>Bacteria</taxon>
        <taxon>Bacillati</taxon>
        <taxon>Bacillota</taxon>
        <taxon>Clostridia</taxon>
        <taxon>Lachnospirales</taxon>
        <taxon>Lachnospiraceae</taxon>
        <taxon>Anaerosporobacter</taxon>
    </lineage>
</organism>
<evidence type="ECO:0000256" key="10">
    <source>
        <dbReference type="HAMAP-Rule" id="MF_00315"/>
    </source>
</evidence>
<dbReference type="GO" id="GO:0000287">
    <property type="term" value="F:magnesium ion binding"/>
    <property type="evidence" value="ECO:0007669"/>
    <property type="project" value="UniProtKB-UniRule"/>
</dbReference>
<comment type="similarity">
    <text evidence="2 10">Belongs to the transketolase family. DXPS subfamily.</text>
</comment>
<feature type="binding site" evidence="10">
    <location>
        <position position="84"/>
    </location>
    <ligand>
        <name>thiamine diphosphate</name>
        <dbReference type="ChEBI" id="CHEBI:58937"/>
    </ligand>
</feature>
<dbReference type="InterPro" id="IPR009014">
    <property type="entry name" value="Transketo_C/PFOR_II"/>
</dbReference>
<keyword evidence="6 10" id="KW-0460">Magnesium</keyword>
<comment type="pathway">
    <text evidence="1 10">Metabolic intermediate biosynthesis; 1-deoxy-D-xylulose 5-phosphate biosynthesis; 1-deoxy-D-xylulose 5-phosphate from D-glyceraldehyde 3-phosphate and pyruvate: step 1/1.</text>
</comment>
<evidence type="ECO:0000256" key="6">
    <source>
        <dbReference type="ARBA" id="ARBA00022842"/>
    </source>
</evidence>